<feature type="domain" description="DUF4214" evidence="1">
    <location>
        <begin position="127"/>
        <end position="171"/>
    </location>
</feature>
<reference evidence="2" key="2">
    <citation type="submission" date="2023-01" db="EMBL/GenBank/DDBJ databases">
        <title>Draft genome sequence of Sulfitobacter pacificus strain NBRC 109915.</title>
        <authorList>
            <person name="Sun Q."/>
            <person name="Mori K."/>
        </authorList>
    </citation>
    <scope>NUCLEOTIDE SEQUENCE</scope>
    <source>
        <strain evidence="2">NBRC 109915</strain>
    </source>
</reference>
<keyword evidence="3" id="KW-1185">Reference proteome</keyword>
<gene>
    <name evidence="2" type="ORF">GCM10007927_09450</name>
</gene>
<evidence type="ECO:0000313" key="2">
    <source>
        <dbReference type="EMBL" id="GLQ26142.1"/>
    </source>
</evidence>
<evidence type="ECO:0000313" key="3">
    <source>
        <dbReference type="Proteomes" id="UP001161388"/>
    </source>
</evidence>
<reference evidence="2" key="1">
    <citation type="journal article" date="2014" name="Int. J. Syst. Evol. Microbiol.">
        <title>Complete genome of a new Firmicutes species belonging to the dominant human colonic microbiota ('Ruminococcus bicirculans') reveals two chromosomes and a selective capacity to utilize plant glucans.</title>
        <authorList>
            <consortium name="NISC Comparative Sequencing Program"/>
            <person name="Wegmann U."/>
            <person name="Louis P."/>
            <person name="Goesmann A."/>
            <person name="Henrissat B."/>
            <person name="Duncan S.H."/>
            <person name="Flint H.J."/>
        </authorList>
    </citation>
    <scope>NUCLEOTIDE SEQUENCE</scope>
    <source>
        <strain evidence="2">NBRC 109915</strain>
    </source>
</reference>
<dbReference type="EMBL" id="BSNL01000001">
    <property type="protein sequence ID" value="GLQ26142.1"/>
    <property type="molecule type" value="Genomic_DNA"/>
</dbReference>
<dbReference type="InterPro" id="IPR025282">
    <property type="entry name" value="DUF4214"/>
</dbReference>
<dbReference type="RefSeq" id="WP_284371038.1">
    <property type="nucleotide sequence ID" value="NZ_BSNL01000001.1"/>
</dbReference>
<sequence length="173" mass="19104">MTPFEMRRALAISKPKDALAALALCFPGFEPTAQHIQNANNNGGMHDGQTINSIPDQVEAWFAASWAAFPQLIVSEAMVFEAVQVRAFDHGRLLGFAPATAFKKFTDTNAMLWLRTGPSLSPVDDLTLLYRECFGREADAEGYAFWHGELQAGHIFIPDLRAVFMATDEAKAR</sequence>
<dbReference type="Proteomes" id="UP001161388">
    <property type="component" value="Unassembled WGS sequence"/>
</dbReference>
<comment type="caution">
    <text evidence="2">The sequence shown here is derived from an EMBL/GenBank/DDBJ whole genome shotgun (WGS) entry which is preliminary data.</text>
</comment>
<protein>
    <recommendedName>
        <fullName evidence="1">DUF4214 domain-containing protein</fullName>
    </recommendedName>
</protein>
<dbReference type="Pfam" id="PF13946">
    <property type="entry name" value="DUF4214"/>
    <property type="match status" value="1"/>
</dbReference>
<proteinExistence type="predicted"/>
<name>A0ABQ5VGE1_9RHOB</name>
<accession>A0ABQ5VGE1</accession>
<evidence type="ECO:0000259" key="1">
    <source>
        <dbReference type="Pfam" id="PF13946"/>
    </source>
</evidence>
<organism evidence="2 3">
    <name type="scientific">Sulfitobacter pacificus</name>
    <dbReference type="NCBI Taxonomy" id="1499314"/>
    <lineage>
        <taxon>Bacteria</taxon>
        <taxon>Pseudomonadati</taxon>
        <taxon>Pseudomonadota</taxon>
        <taxon>Alphaproteobacteria</taxon>
        <taxon>Rhodobacterales</taxon>
        <taxon>Roseobacteraceae</taxon>
        <taxon>Sulfitobacter</taxon>
    </lineage>
</organism>